<gene>
    <name evidence="1" type="ORF">BpHYR1_040844</name>
</gene>
<comment type="caution">
    <text evidence="1">The sequence shown here is derived from an EMBL/GenBank/DDBJ whole genome shotgun (WGS) entry which is preliminary data.</text>
</comment>
<protein>
    <submittedName>
        <fullName evidence="1">Uncharacterized protein</fullName>
    </submittedName>
</protein>
<dbReference type="AlphaFoldDB" id="A0A3M7RBE9"/>
<accession>A0A3M7RBE9</accession>
<organism evidence="1 2">
    <name type="scientific">Brachionus plicatilis</name>
    <name type="common">Marine rotifer</name>
    <name type="synonym">Brachionus muelleri</name>
    <dbReference type="NCBI Taxonomy" id="10195"/>
    <lineage>
        <taxon>Eukaryota</taxon>
        <taxon>Metazoa</taxon>
        <taxon>Spiralia</taxon>
        <taxon>Gnathifera</taxon>
        <taxon>Rotifera</taxon>
        <taxon>Eurotatoria</taxon>
        <taxon>Monogononta</taxon>
        <taxon>Pseudotrocha</taxon>
        <taxon>Ploima</taxon>
        <taxon>Brachionidae</taxon>
        <taxon>Brachionus</taxon>
    </lineage>
</organism>
<evidence type="ECO:0000313" key="2">
    <source>
        <dbReference type="Proteomes" id="UP000276133"/>
    </source>
</evidence>
<proteinExistence type="predicted"/>
<dbReference type="Proteomes" id="UP000276133">
    <property type="component" value="Unassembled WGS sequence"/>
</dbReference>
<dbReference type="OrthoDB" id="10063256at2759"/>
<keyword evidence="2" id="KW-1185">Reference proteome</keyword>
<evidence type="ECO:0000313" key="1">
    <source>
        <dbReference type="EMBL" id="RNA20876.1"/>
    </source>
</evidence>
<dbReference type="EMBL" id="REGN01003765">
    <property type="protein sequence ID" value="RNA20876.1"/>
    <property type="molecule type" value="Genomic_DNA"/>
</dbReference>
<name>A0A3M7RBE9_BRAPC</name>
<reference evidence="1 2" key="1">
    <citation type="journal article" date="2018" name="Sci. Rep.">
        <title>Genomic signatures of local adaptation to the degree of environmental predictability in rotifers.</title>
        <authorList>
            <person name="Franch-Gras L."/>
            <person name="Hahn C."/>
            <person name="Garcia-Roger E.M."/>
            <person name="Carmona M.J."/>
            <person name="Serra M."/>
            <person name="Gomez A."/>
        </authorList>
    </citation>
    <scope>NUCLEOTIDE SEQUENCE [LARGE SCALE GENOMIC DNA]</scope>
    <source>
        <strain evidence="1">HYR1</strain>
    </source>
</reference>
<sequence length="252" mass="29081">MNNSPFVNKLRSNKNYKPSELVATKTTKRQISKQVSSVELDDLIYRACSSDIVITEPENETEDILDAFNIAVGESKLSESQIAWDLQKSQKGGSTFRRFQSLAFLPKSDVQDGFKLIKVNFPLELNSLVKYIENNYVGSFTKKPRYQIECWNLHERVKLDLPRTNNNVESWHSRIKPDARNNLTINKVVELFRLEQSNMEADLIQVLSGETISSQSRIQKKKDRCIKQLVTNYQKDRIDLFIDGMCEALKIN</sequence>